<organism evidence="2 3">
    <name type="scientific">Caenorhabditis tropicalis</name>
    <dbReference type="NCBI Taxonomy" id="1561998"/>
    <lineage>
        <taxon>Eukaryota</taxon>
        <taxon>Metazoa</taxon>
        <taxon>Ecdysozoa</taxon>
        <taxon>Nematoda</taxon>
        <taxon>Chromadorea</taxon>
        <taxon>Rhabditida</taxon>
        <taxon>Rhabditina</taxon>
        <taxon>Rhabditomorpha</taxon>
        <taxon>Rhabditoidea</taxon>
        <taxon>Rhabditidae</taxon>
        <taxon>Peloderinae</taxon>
        <taxon>Caenorhabditis</taxon>
    </lineage>
</organism>
<dbReference type="WBParaSite" id="Csp11.Scaffold629.g9283.t1">
    <property type="protein sequence ID" value="Csp11.Scaffold629.g9283.t1"/>
    <property type="gene ID" value="Csp11.Scaffold629.g9283"/>
</dbReference>
<proteinExistence type="predicted"/>
<accession>A0A1I7UH62</accession>
<name>A0A1I7UH62_9PELO</name>
<dbReference type="Gene3D" id="6.10.250.3110">
    <property type="match status" value="1"/>
</dbReference>
<evidence type="ECO:0000313" key="3">
    <source>
        <dbReference type="WBParaSite" id="Csp11.Scaffold629.g9283.t1"/>
    </source>
</evidence>
<keyword evidence="1" id="KW-0175">Coiled coil</keyword>
<sequence length="436" mass="50575">MITYITALEWALRRVQEQRILDSALIQPVADAQSLVTGLFLNPEDFSRAETVFQQILPYLHQDTVEKEILGLLNDHAKDLKAEVRIMTKRYEKCQETMVLREKEAMEAAVENEELKDRLKALDEDNIEMKGKNGELKDRLKALDKDNLDLNSKNRKLRSQTESLEKDIVELKKENQELSNKNKDLKELDAENEKLENQLKTLTKEKDELKSELEGMRETWKVSGTLMNTMIAETSDLKKEIKQLEDEKKRVEAGALKLTQEVEKQRAAQRNIALELKKHLEDVIEEQNKDKAELEESREVIENMKKTMEKMNNENNNLVGEMKRVREAAEELASTQRQSTQDTMLELSQQHNSQLESANETIECLKLSLEKCETERDQLKKAAIIQENKFTFRLAEETKKVSLERRIMDEMLTMATAETKNLSGQDIKILERVARG</sequence>
<protein>
    <submittedName>
        <fullName evidence="3">HOOK_N domain-containing protein</fullName>
    </submittedName>
</protein>
<feature type="coiled-coil region" evidence="1">
    <location>
        <begin position="77"/>
        <end position="389"/>
    </location>
</feature>
<evidence type="ECO:0000313" key="2">
    <source>
        <dbReference type="Proteomes" id="UP000095282"/>
    </source>
</evidence>
<evidence type="ECO:0000256" key="1">
    <source>
        <dbReference type="SAM" id="Coils"/>
    </source>
</evidence>
<dbReference type="AlphaFoldDB" id="A0A1I7UH62"/>
<dbReference type="Proteomes" id="UP000095282">
    <property type="component" value="Unplaced"/>
</dbReference>
<dbReference type="STRING" id="1561998.A0A1I7UH62"/>
<keyword evidence="2" id="KW-1185">Reference proteome</keyword>
<reference evidence="3" key="1">
    <citation type="submission" date="2016-11" db="UniProtKB">
        <authorList>
            <consortium name="WormBaseParasite"/>
        </authorList>
    </citation>
    <scope>IDENTIFICATION</scope>
</reference>